<feature type="domain" description="Uso1/p115-like vesicle tethering protein C-terminal" evidence="7">
    <location>
        <begin position="892"/>
        <end position="1006"/>
    </location>
</feature>
<evidence type="ECO:0000256" key="5">
    <source>
        <dbReference type="SAM" id="MobiDB-lite"/>
    </source>
</evidence>
<dbReference type="GO" id="GO:0048280">
    <property type="term" value="P:vesicle fusion with Golgi apparatus"/>
    <property type="evidence" value="ECO:0007669"/>
    <property type="project" value="InterPro"/>
</dbReference>
<dbReference type="InterPro" id="IPR006953">
    <property type="entry name" value="Vesicle_Uso1_P115_head"/>
</dbReference>
<dbReference type="GO" id="GO:0012507">
    <property type="term" value="C:ER to Golgi transport vesicle membrane"/>
    <property type="evidence" value="ECO:0007669"/>
    <property type="project" value="TreeGrafter"/>
</dbReference>
<dbReference type="Proteomes" id="UP000186303">
    <property type="component" value="Chromosome 7"/>
</dbReference>
<feature type="region of interest" description="Disordered" evidence="5">
    <location>
        <begin position="920"/>
        <end position="952"/>
    </location>
</feature>
<dbReference type="Gene3D" id="1.25.10.10">
    <property type="entry name" value="Leucine-rich Repeat Variant"/>
    <property type="match status" value="1"/>
</dbReference>
<dbReference type="InterPro" id="IPR011989">
    <property type="entry name" value="ARM-like"/>
</dbReference>
<keyword evidence="2" id="KW-0333">Golgi apparatus</keyword>
<feature type="compositionally biased region" description="Basic and acidic residues" evidence="5">
    <location>
        <begin position="981"/>
        <end position="991"/>
    </location>
</feature>
<dbReference type="Pfam" id="PF04871">
    <property type="entry name" value="Uso1_p115_C"/>
    <property type="match status" value="1"/>
</dbReference>
<dbReference type="GO" id="GO:0005783">
    <property type="term" value="C:endoplasmic reticulum"/>
    <property type="evidence" value="ECO:0007669"/>
    <property type="project" value="TreeGrafter"/>
</dbReference>
<name>M5ED71_MALS4</name>
<evidence type="ECO:0000259" key="6">
    <source>
        <dbReference type="Pfam" id="PF04869"/>
    </source>
</evidence>
<dbReference type="Pfam" id="PF04869">
    <property type="entry name" value="Uso1_p115_head"/>
    <property type="match status" value="1"/>
</dbReference>
<evidence type="ECO:0000256" key="4">
    <source>
        <dbReference type="SAM" id="Coils"/>
    </source>
</evidence>
<feature type="compositionally biased region" description="Basic and acidic residues" evidence="5">
    <location>
        <begin position="920"/>
        <end position="929"/>
    </location>
</feature>
<feature type="compositionally biased region" description="Acidic residues" evidence="5">
    <location>
        <begin position="994"/>
        <end position="1007"/>
    </location>
</feature>
<keyword evidence="3 4" id="KW-0175">Coiled coil</keyword>
<dbReference type="OMA" id="GQETFCN"/>
<organism evidence="8 9">
    <name type="scientific">Malassezia sympodialis (strain ATCC 42132)</name>
    <name type="common">Atopic eczema-associated yeast</name>
    <dbReference type="NCBI Taxonomy" id="1230383"/>
    <lineage>
        <taxon>Eukaryota</taxon>
        <taxon>Fungi</taxon>
        <taxon>Dikarya</taxon>
        <taxon>Basidiomycota</taxon>
        <taxon>Ustilaginomycotina</taxon>
        <taxon>Malasseziomycetes</taxon>
        <taxon>Malasseziales</taxon>
        <taxon>Malasseziaceae</taxon>
        <taxon>Malassezia</taxon>
    </lineage>
</organism>
<dbReference type="GO" id="GO:0000139">
    <property type="term" value="C:Golgi membrane"/>
    <property type="evidence" value="ECO:0007669"/>
    <property type="project" value="InterPro"/>
</dbReference>
<dbReference type="GO" id="GO:0048211">
    <property type="term" value="P:Golgi vesicle docking"/>
    <property type="evidence" value="ECO:0007669"/>
    <property type="project" value="TreeGrafter"/>
</dbReference>
<dbReference type="GO" id="GO:0006888">
    <property type="term" value="P:endoplasmic reticulum to Golgi vesicle-mediated transport"/>
    <property type="evidence" value="ECO:0007669"/>
    <property type="project" value="TreeGrafter"/>
</dbReference>
<evidence type="ECO:0000256" key="1">
    <source>
        <dbReference type="ARBA" id="ARBA00004555"/>
    </source>
</evidence>
<protein>
    <submittedName>
        <fullName evidence="8">Similar to S.cerevisiae protein USO1 (Essential protein involved in vesicle-mediated ER to Golgi transport)</fullName>
    </submittedName>
</protein>
<sequence length="1007" mass="109572">MLHGLDLLRKQYIKYAATAGQGHSPEDTIKALAEKLEDPAGAREDRRAALLSLKSLVRNHADLVSAHALVPLVRWIQVGEKDEDMLRSAVECCLALCQVPEDPKGRARALDNMARLLAEKDSLLALLSLLSTDHSFYTRFGALQWLVCITEHRRAEVQEYVLTAPGGCSAVLQCLEAAPSSSTEIIRNEALLLLPQLVKDSVDIQKIVAFEGVFERLLDIVAQEGRIEGGVVVQDALEGLEALLLHNVSNQNYFRETLSIPLLAPLLFYPPPLPPQAPEGAAHERTQHVQAFLLQEWDEQKLINAQILMRCIGHLVDGQGEGHRANQWAMCNAGLVEALVQLVLASLAPPVLKAHALHVLAALLHGSRPVQDLMSNMVVTPVALIQHPEPGEGQPPMELSWQAPQPAMLSLIALVLRGPGSASDDQLSLAVRCAALHAFEALVEQNMDVRMTLWHAFVAAPLPEQTHGNASQILLDSVVHLPTTSLVSHAKTSAFDPYRYLFASTLLSYLLQGSDTSKEFARRVRLNDEGRCVADATVPTTDDDEPATLIHVVVGNLAMALREHGEAVRRERAAQAGLPNSSEDWTKIIVGYLVLLSLWLWHSPPSIQDFVSESANLQVLVQPAAQTTGVDPLIQGLSAFVLGTAYEFHTATDSDVPEGALTRQTMHPILHTRIGADQFSTRILCVKSDPRFASCTPDVLESVLTESHSSIWFTWSFVEFWKDNYVRVQKSILVDPSKSSALEAEAPAELLDARQRILLLQTELARAQAEAALVEGLRADLAKAREAAELAHQERQAANVAHDASKKELEAAHAAHSAAQKEGDARYATAQAELQHVREDLRNTQAQLDAALQEAQRAPVAEAPPAAPVEDAITVRALEATREELAAAQTHAAHLEEAIEGKSELIQALEAQLAAADRAAQEARSEAETAKAAAQEAQSQAEAAKAAAPASSDTLTEQLASLQTENEDLLVLLDDIMEKRKQEKARMREAGWDVSDDESEGEGEGDE</sequence>
<dbReference type="SUPFAM" id="SSF48371">
    <property type="entry name" value="ARM repeat"/>
    <property type="match status" value="1"/>
</dbReference>
<reference evidence="9" key="1">
    <citation type="journal article" date="2017" name="Nucleic Acids Res.">
        <title>Proteogenomics produces comprehensive and highly accurate protein-coding gene annotation in a complete genome assembly of Malassezia sympodialis.</title>
        <authorList>
            <person name="Zhu Y."/>
            <person name="Engstroem P.G."/>
            <person name="Tellgren-Roth C."/>
            <person name="Baudo C.D."/>
            <person name="Kennell J.C."/>
            <person name="Sun S."/>
            <person name="Billmyre R.B."/>
            <person name="Schroeder M.S."/>
            <person name="Andersson A."/>
            <person name="Holm T."/>
            <person name="Sigurgeirsson B."/>
            <person name="Wu G."/>
            <person name="Sankaranarayanan S.R."/>
            <person name="Siddharthan R."/>
            <person name="Sanyal K."/>
            <person name="Lundeberg J."/>
            <person name="Nystedt B."/>
            <person name="Boekhout T."/>
            <person name="Dawson T.L. Jr."/>
            <person name="Heitman J."/>
            <person name="Scheynius A."/>
            <person name="Lehtioe J."/>
        </authorList>
    </citation>
    <scope>NUCLEOTIDE SEQUENCE [LARGE SCALE GENOMIC DNA]</scope>
    <source>
        <strain evidence="9">ATCC 42132</strain>
    </source>
</reference>
<feature type="region of interest" description="Disordered" evidence="5">
    <location>
        <begin position="981"/>
        <end position="1007"/>
    </location>
</feature>
<dbReference type="KEGG" id="msym:MSY001_3287"/>
<evidence type="ECO:0000256" key="2">
    <source>
        <dbReference type="ARBA" id="ARBA00023034"/>
    </source>
</evidence>
<evidence type="ECO:0000313" key="9">
    <source>
        <dbReference type="Proteomes" id="UP000186303"/>
    </source>
</evidence>
<dbReference type="HOGENOM" id="CLU_006318_1_0_1"/>
<gene>
    <name evidence="8" type="ORF">MSYG_4102</name>
</gene>
<proteinExistence type="predicted"/>
<feature type="compositionally biased region" description="Low complexity" evidence="5">
    <location>
        <begin position="930"/>
        <end position="952"/>
    </location>
</feature>
<dbReference type="OrthoDB" id="198977at2759"/>
<evidence type="ECO:0000256" key="3">
    <source>
        <dbReference type="ARBA" id="ARBA00023054"/>
    </source>
</evidence>
<dbReference type="GO" id="GO:0006886">
    <property type="term" value="P:intracellular protein transport"/>
    <property type="evidence" value="ECO:0007669"/>
    <property type="project" value="InterPro"/>
</dbReference>
<dbReference type="PANTHER" id="PTHR10013">
    <property type="entry name" value="GENERAL VESICULAR TRANSPORT FACTOR P115"/>
    <property type="match status" value="1"/>
</dbReference>
<dbReference type="RefSeq" id="XP_018741768.1">
    <property type="nucleotide sequence ID" value="XM_018885182.1"/>
</dbReference>
<dbReference type="GO" id="GO:0005795">
    <property type="term" value="C:Golgi stack"/>
    <property type="evidence" value="ECO:0007669"/>
    <property type="project" value="TreeGrafter"/>
</dbReference>
<dbReference type="AlphaFoldDB" id="M5ED71"/>
<accession>M5ED71</accession>
<feature type="domain" description="Vesicle tethering protein Uso1/P115-like head" evidence="6">
    <location>
        <begin position="370"/>
        <end position="732"/>
    </location>
</feature>
<evidence type="ECO:0000313" key="8">
    <source>
        <dbReference type="EMBL" id="SHO79752.1"/>
    </source>
</evidence>
<dbReference type="FunFam" id="1.25.10.10:FF:000296">
    <property type="entry name" value="Related to transport protein USO1"/>
    <property type="match status" value="1"/>
</dbReference>
<dbReference type="InterPro" id="IPR024095">
    <property type="entry name" value="Vesicle_P115"/>
</dbReference>
<dbReference type="InterPro" id="IPR016024">
    <property type="entry name" value="ARM-type_fold"/>
</dbReference>
<evidence type="ECO:0000259" key="7">
    <source>
        <dbReference type="Pfam" id="PF04871"/>
    </source>
</evidence>
<dbReference type="STRING" id="1230383.M5ED71"/>
<dbReference type="EMBL" id="LT671827">
    <property type="protein sequence ID" value="SHO79752.1"/>
    <property type="molecule type" value="Genomic_DNA"/>
</dbReference>
<feature type="coiled-coil region" evidence="4">
    <location>
        <begin position="750"/>
        <end position="794"/>
    </location>
</feature>
<keyword evidence="9" id="KW-1185">Reference proteome</keyword>
<comment type="subcellular location">
    <subcellularLocation>
        <location evidence="1">Golgi apparatus</location>
    </subcellularLocation>
</comment>
<dbReference type="InterPro" id="IPR006955">
    <property type="entry name" value="Uso1_p115_C"/>
</dbReference>
<dbReference type="PANTHER" id="PTHR10013:SF0">
    <property type="entry name" value="GENERAL VESICULAR TRANSPORT FACTOR P115"/>
    <property type="match status" value="1"/>
</dbReference>